<dbReference type="NCBIfam" id="NF033747">
    <property type="entry name" value="class_E_sortase"/>
    <property type="match status" value="1"/>
</dbReference>
<evidence type="ECO:0000313" key="3">
    <source>
        <dbReference type="EMBL" id="GHF16701.1"/>
    </source>
</evidence>
<evidence type="ECO:0008006" key="5">
    <source>
        <dbReference type="Google" id="ProtNLM"/>
    </source>
</evidence>
<dbReference type="InterPro" id="IPR042003">
    <property type="entry name" value="Sortase_E"/>
</dbReference>
<dbReference type="Pfam" id="PF04203">
    <property type="entry name" value="Sortase"/>
    <property type="match status" value="1"/>
</dbReference>
<keyword evidence="1" id="KW-0378">Hydrolase</keyword>
<dbReference type="NCBIfam" id="TIGR01076">
    <property type="entry name" value="sortase_fam"/>
    <property type="match status" value="1"/>
</dbReference>
<gene>
    <name evidence="3" type="ORF">GCM10017786_58270</name>
</gene>
<accession>A0ABQ3JAT1</accession>
<dbReference type="Gene3D" id="2.40.260.10">
    <property type="entry name" value="Sortase"/>
    <property type="match status" value="1"/>
</dbReference>
<dbReference type="SUPFAM" id="SSF63817">
    <property type="entry name" value="Sortase"/>
    <property type="match status" value="1"/>
</dbReference>
<keyword evidence="2" id="KW-1133">Transmembrane helix</keyword>
<evidence type="ECO:0000256" key="2">
    <source>
        <dbReference type="SAM" id="Phobius"/>
    </source>
</evidence>
<keyword evidence="2" id="KW-0472">Membrane</keyword>
<protein>
    <recommendedName>
        <fullName evidence="5">Class E sortase</fullName>
    </recommendedName>
</protein>
<keyword evidence="4" id="KW-1185">Reference proteome</keyword>
<evidence type="ECO:0000256" key="1">
    <source>
        <dbReference type="ARBA" id="ARBA00022801"/>
    </source>
</evidence>
<dbReference type="InterPro" id="IPR023365">
    <property type="entry name" value="Sortase_dom-sf"/>
</dbReference>
<sequence length="214" mass="23447">MPDVAVRTVRRLVHVAGELFVAFGLVVLLFVVYEEFGVQARVAEQQQTLDRQLDQLWQDRTAPVEAMPMARLYLPRLGLHWTVVEGVSAADLRKGPGHYPDSQRPGETGNFAVAGHRVRGTFWDLDKLGRGDAIVVETADRWFVYRVTNTSVVSPADSAVIAANPDEPGAPPVTSLLTLTTCNPKWGNWERLIVQAELVSALDKPGGAPPELEG</sequence>
<dbReference type="CDD" id="cd05830">
    <property type="entry name" value="Sortase_E"/>
    <property type="match status" value="1"/>
</dbReference>
<dbReference type="InterPro" id="IPR053465">
    <property type="entry name" value="Sortase_Class_E"/>
</dbReference>
<organism evidence="3 4">
    <name type="scientific">Amycolatopsis deserti</name>
    <dbReference type="NCBI Taxonomy" id="185696"/>
    <lineage>
        <taxon>Bacteria</taxon>
        <taxon>Bacillati</taxon>
        <taxon>Actinomycetota</taxon>
        <taxon>Actinomycetes</taxon>
        <taxon>Pseudonocardiales</taxon>
        <taxon>Pseudonocardiaceae</taxon>
        <taxon>Amycolatopsis</taxon>
    </lineage>
</organism>
<dbReference type="Proteomes" id="UP000605897">
    <property type="component" value="Unassembled WGS sequence"/>
</dbReference>
<feature type="transmembrane region" description="Helical" evidence="2">
    <location>
        <begin position="12"/>
        <end position="33"/>
    </location>
</feature>
<keyword evidence="2" id="KW-0812">Transmembrane</keyword>
<dbReference type="EMBL" id="BNAU01000007">
    <property type="protein sequence ID" value="GHF16701.1"/>
    <property type="molecule type" value="Genomic_DNA"/>
</dbReference>
<name>A0ABQ3JAT1_9PSEU</name>
<evidence type="ECO:0000313" key="4">
    <source>
        <dbReference type="Proteomes" id="UP000605897"/>
    </source>
</evidence>
<proteinExistence type="predicted"/>
<reference evidence="4" key="1">
    <citation type="journal article" date="2019" name="Int. J. Syst. Evol. Microbiol.">
        <title>The Global Catalogue of Microorganisms (GCM) 10K type strain sequencing project: providing services to taxonomists for standard genome sequencing and annotation.</title>
        <authorList>
            <consortium name="The Broad Institute Genomics Platform"/>
            <consortium name="The Broad Institute Genome Sequencing Center for Infectious Disease"/>
            <person name="Wu L."/>
            <person name="Ma J."/>
        </authorList>
    </citation>
    <scope>NUCLEOTIDE SEQUENCE [LARGE SCALE GENOMIC DNA]</scope>
    <source>
        <strain evidence="4">CGMCC 4.7677</strain>
    </source>
</reference>
<dbReference type="InterPro" id="IPR005754">
    <property type="entry name" value="Sortase"/>
</dbReference>
<comment type="caution">
    <text evidence="3">The sequence shown here is derived from an EMBL/GenBank/DDBJ whole genome shotgun (WGS) entry which is preliminary data.</text>
</comment>